<evidence type="ECO:0000313" key="2">
    <source>
        <dbReference type="Proteomes" id="UP000001312"/>
    </source>
</evidence>
<dbReference type="AlphaFoldDB" id="A7F7N5"/>
<dbReference type="EMBL" id="CH476646">
    <property type="protein sequence ID" value="EDN98756.1"/>
    <property type="molecule type" value="Genomic_DNA"/>
</dbReference>
<dbReference type="KEGG" id="ssl:SS1G_13615"/>
<organism evidence="1 2">
    <name type="scientific">Sclerotinia sclerotiorum (strain ATCC 18683 / 1980 / Ss-1)</name>
    <name type="common">White mold</name>
    <name type="synonym">Whetzelinia sclerotiorum</name>
    <dbReference type="NCBI Taxonomy" id="665079"/>
    <lineage>
        <taxon>Eukaryota</taxon>
        <taxon>Fungi</taxon>
        <taxon>Dikarya</taxon>
        <taxon>Ascomycota</taxon>
        <taxon>Pezizomycotina</taxon>
        <taxon>Leotiomycetes</taxon>
        <taxon>Helotiales</taxon>
        <taxon>Sclerotiniaceae</taxon>
        <taxon>Sclerotinia</taxon>
    </lineage>
</organism>
<sequence>MLVPVLLLNIKVFSEDLSDVEKMTVVNISKVLCKNLEGLEDVKFEAYI</sequence>
<dbReference type="InParanoid" id="A7F7N5"/>
<dbReference type="Proteomes" id="UP000001312">
    <property type="component" value="Unassembled WGS sequence"/>
</dbReference>
<dbReference type="GeneID" id="5481532"/>
<gene>
    <name evidence="1" type="ORF">SS1G_13615</name>
</gene>
<name>A7F7N5_SCLS1</name>
<evidence type="ECO:0000313" key="1">
    <source>
        <dbReference type="EMBL" id="EDN98756.1"/>
    </source>
</evidence>
<keyword evidence="2" id="KW-1185">Reference proteome</keyword>
<protein>
    <submittedName>
        <fullName evidence="1">Uncharacterized protein</fullName>
    </submittedName>
</protein>
<dbReference type="RefSeq" id="XP_001585376.1">
    <property type="nucleotide sequence ID" value="XM_001585326.1"/>
</dbReference>
<accession>A7F7N5</accession>
<reference evidence="2" key="1">
    <citation type="journal article" date="2011" name="PLoS Genet.">
        <title>Genomic analysis of the necrotrophic fungal pathogens Sclerotinia sclerotiorum and Botrytis cinerea.</title>
        <authorList>
            <person name="Amselem J."/>
            <person name="Cuomo C.A."/>
            <person name="van Kan J.A."/>
            <person name="Viaud M."/>
            <person name="Benito E.P."/>
            <person name="Couloux A."/>
            <person name="Coutinho P.M."/>
            <person name="de Vries R.P."/>
            <person name="Dyer P.S."/>
            <person name="Fillinger S."/>
            <person name="Fournier E."/>
            <person name="Gout L."/>
            <person name="Hahn M."/>
            <person name="Kohn L."/>
            <person name="Lapalu N."/>
            <person name="Plummer K.M."/>
            <person name="Pradier J.M."/>
            <person name="Quevillon E."/>
            <person name="Sharon A."/>
            <person name="Simon A."/>
            <person name="ten Have A."/>
            <person name="Tudzynski B."/>
            <person name="Tudzynski P."/>
            <person name="Wincker P."/>
            <person name="Andrew M."/>
            <person name="Anthouard V."/>
            <person name="Beever R.E."/>
            <person name="Beffa R."/>
            <person name="Benoit I."/>
            <person name="Bouzid O."/>
            <person name="Brault B."/>
            <person name="Chen Z."/>
            <person name="Choquer M."/>
            <person name="Collemare J."/>
            <person name="Cotton P."/>
            <person name="Danchin E.G."/>
            <person name="Da Silva C."/>
            <person name="Gautier A."/>
            <person name="Giraud C."/>
            <person name="Giraud T."/>
            <person name="Gonzalez C."/>
            <person name="Grossetete S."/>
            <person name="Guldener U."/>
            <person name="Henrissat B."/>
            <person name="Howlett B.J."/>
            <person name="Kodira C."/>
            <person name="Kretschmer M."/>
            <person name="Lappartient A."/>
            <person name="Leroch M."/>
            <person name="Levis C."/>
            <person name="Mauceli E."/>
            <person name="Neuveglise C."/>
            <person name="Oeser B."/>
            <person name="Pearson M."/>
            <person name="Poulain J."/>
            <person name="Poussereau N."/>
            <person name="Quesneville H."/>
            <person name="Rascle C."/>
            <person name="Schumacher J."/>
            <person name="Segurens B."/>
            <person name="Sexton A."/>
            <person name="Silva E."/>
            <person name="Sirven C."/>
            <person name="Soanes D.M."/>
            <person name="Talbot N.J."/>
            <person name="Templeton M."/>
            <person name="Yandava C."/>
            <person name="Yarden O."/>
            <person name="Zeng Q."/>
            <person name="Rollins J.A."/>
            <person name="Lebrun M.H."/>
            <person name="Dickman M."/>
        </authorList>
    </citation>
    <scope>NUCLEOTIDE SEQUENCE [LARGE SCALE GENOMIC DNA]</scope>
    <source>
        <strain evidence="2">ATCC 18683 / 1980 / Ss-1</strain>
    </source>
</reference>
<proteinExistence type="predicted"/>